<sequence length="1277" mass="137954">MGETNLDMSSSSAAANEETTKDKEEVTIAVPFFKLFVFADSIDKLLMIVGTIAGLGNGLCMPLLSVFLGEMIDSFGETQDNINHVVRVVSKVSLKFVYLAACAAVAAFLQVTCWMITGERQAARIRSLYLRTLLRQDISFFDKETNTGEVVGRMSGDTVLIQDAMGEKVGKFIQLLSTFIAGFAIAFLKGWLLTLILLSTFPLLAISGGIIYLVASRMASSGLSAYAKAATVVEQTIGSIRTVASFTGEKQAIAKYNESLAKAYKSGVSEGLATGLGLGSFMCISLCCYGLAIWFGSKMIIENKITGGEVTAVIFAVLTGSMALGQASPCITAFSAGRAAAFKMFDTINRKPIIDAYDTTGKILDDIHGDIELRDVHFSYPTRPDEQIFSGFSLSIPKGTTAALVGHSGSGKSTVISLIERFYDPQVGEVLIDGINLKDFQLKWIREKIGLVSQEPVLFSASIKDNIAYGKSGATREEIRAAVELANAAKFIDKLPKGLDAMVGEHGTQLSGGQKQRVAIARAILKDPRVLLLDEATSALDAESERVVQEALDRIMVNRTTVIVAHRLSTIRKADMIVVIHQGKVVEKGSHSELIRDSEGAYSQLIRLQEVNKDIEQNVEGKDKSDITVESGGLSSSQRMSYLRSISRGSSGLGNSSRRSIHLSFSLPTGLTVSETALPEPDAAPQTAAEKPQEVPIRRLAYLNKPEIPILAVATISAIVAGAINPIFAILLSSTIKIFYEPPHELKKDSRFWALMYVGLGAASLIAFPARTYFFGIAGCKLIRRVRSMCFEKVVRMEVGWFDEAEHSSGIIGAKLSTDAAILRSLVGDAFGQMVQNLSSVITGLVIAFEASWELSLIILGMMPLIVLAGYAQIKFVKGFSADAKTMYEEASQVATDAVGSIRTVASFCAEEKVMELYNRKCEGPTKKGIGQGLISGIGFGASCAFLFLFYATSFYAGARLVEDGKITFSAVFRAFFAITMILIAITQSSSIAPDSTNAKSAATSIFSILDRKSMIDPKDESGMTLEDVKGEIKFQHVSFKYPTRPDIQIFKDLCLSIHSGKTVALVGESGSGKSTVISLLQRFYNPESGQITLDGIEIQKFQLKWLRRQMGLVSQEPVLFNDTIRANIAYGKEGNATEAEIIEAAELANAHKFISGLQQGYDTIVGERGIQLSGGQKQRVAIARAIVKCPKILLLDEATSALDSESERIVQDALDRVMVNRTTIVVAHRLSTIKGVDVIAVIKDGVVAEKGKHETLVNIQDGVYASMVALHMSSSS</sequence>
<evidence type="ECO:0000313" key="1">
    <source>
        <dbReference type="EMBL" id="KAI5679753.1"/>
    </source>
</evidence>
<name>A0ACC0C4Q6_CATRO</name>
<organism evidence="1 2">
    <name type="scientific">Catharanthus roseus</name>
    <name type="common">Madagascar periwinkle</name>
    <name type="synonym">Vinca rosea</name>
    <dbReference type="NCBI Taxonomy" id="4058"/>
    <lineage>
        <taxon>Eukaryota</taxon>
        <taxon>Viridiplantae</taxon>
        <taxon>Streptophyta</taxon>
        <taxon>Embryophyta</taxon>
        <taxon>Tracheophyta</taxon>
        <taxon>Spermatophyta</taxon>
        <taxon>Magnoliopsida</taxon>
        <taxon>eudicotyledons</taxon>
        <taxon>Gunneridae</taxon>
        <taxon>Pentapetalae</taxon>
        <taxon>asterids</taxon>
        <taxon>lamiids</taxon>
        <taxon>Gentianales</taxon>
        <taxon>Apocynaceae</taxon>
        <taxon>Rauvolfioideae</taxon>
        <taxon>Vinceae</taxon>
        <taxon>Catharanthinae</taxon>
        <taxon>Catharanthus</taxon>
    </lineage>
</organism>
<protein>
    <submittedName>
        <fullName evidence="1">Uncharacterized protein</fullName>
    </submittedName>
</protein>
<dbReference type="EMBL" id="CM044701">
    <property type="protein sequence ID" value="KAI5679753.1"/>
    <property type="molecule type" value="Genomic_DNA"/>
</dbReference>
<accession>A0ACC0C4Q6</accession>
<dbReference type="Proteomes" id="UP001060085">
    <property type="component" value="Linkage Group LG01"/>
</dbReference>
<proteinExistence type="predicted"/>
<gene>
    <name evidence="1" type="ORF">M9H77_00980</name>
</gene>
<keyword evidence="2" id="KW-1185">Reference proteome</keyword>
<reference evidence="2" key="1">
    <citation type="journal article" date="2023" name="Nat. Plants">
        <title>Single-cell RNA sequencing provides a high-resolution roadmap for understanding the multicellular compartmentation of specialized metabolism.</title>
        <authorList>
            <person name="Sun S."/>
            <person name="Shen X."/>
            <person name="Li Y."/>
            <person name="Li Y."/>
            <person name="Wang S."/>
            <person name="Li R."/>
            <person name="Zhang H."/>
            <person name="Shen G."/>
            <person name="Guo B."/>
            <person name="Wei J."/>
            <person name="Xu J."/>
            <person name="St-Pierre B."/>
            <person name="Chen S."/>
            <person name="Sun C."/>
        </authorList>
    </citation>
    <scope>NUCLEOTIDE SEQUENCE [LARGE SCALE GENOMIC DNA]</scope>
</reference>
<evidence type="ECO:0000313" key="2">
    <source>
        <dbReference type="Proteomes" id="UP001060085"/>
    </source>
</evidence>
<comment type="caution">
    <text evidence="1">The sequence shown here is derived from an EMBL/GenBank/DDBJ whole genome shotgun (WGS) entry which is preliminary data.</text>
</comment>